<evidence type="ECO:0000256" key="1">
    <source>
        <dbReference type="SAM" id="SignalP"/>
    </source>
</evidence>
<name>A0A813VZM5_ADIRI</name>
<evidence type="ECO:0000313" key="2">
    <source>
        <dbReference type="EMBL" id="CAF0843574.1"/>
    </source>
</evidence>
<evidence type="ECO:0000313" key="3">
    <source>
        <dbReference type="EMBL" id="CAF1514789.1"/>
    </source>
</evidence>
<organism evidence="2 5">
    <name type="scientific">Adineta ricciae</name>
    <name type="common">Rotifer</name>
    <dbReference type="NCBI Taxonomy" id="249248"/>
    <lineage>
        <taxon>Eukaryota</taxon>
        <taxon>Metazoa</taxon>
        <taxon>Spiralia</taxon>
        <taxon>Gnathifera</taxon>
        <taxon>Rotifera</taxon>
        <taxon>Eurotatoria</taxon>
        <taxon>Bdelloidea</taxon>
        <taxon>Adinetida</taxon>
        <taxon>Adinetidae</taxon>
        <taxon>Adineta</taxon>
    </lineage>
</organism>
<evidence type="ECO:0000313" key="5">
    <source>
        <dbReference type="Proteomes" id="UP000663852"/>
    </source>
</evidence>
<dbReference type="EMBL" id="CAJNOJ010000020">
    <property type="protein sequence ID" value="CAF0843574.1"/>
    <property type="molecule type" value="Genomic_DNA"/>
</dbReference>
<protein>
    <submittedName>
        <fullName evidence="2">Uncharacterized protein</fullName>
    </submittedName>
</protein>
<keyword evidence="1" id="KW-0732">Signal</keyword>
<sequence>MQNRIFVVLLFSSIVLVESILFSSKPKCPIKKYKSNTYITGDQLLLDENFHDRVKPLENVAKTCKVRLTIRGSYYQLQQADQQVLVTDADLVIGHGFRFELRDENNGVLCNKICLSKNPTDIPEVRCFLESAINHGLTWSKYNSDVISDGTYAANTGGYQALKTDIQTRCQKEKFKRQLLRILRTMYDEEDK</sequence>
<gene>
    <name evidence="2" type="ORF">EDS130_LOCUS6958</name>
    <name evidence="3" type="ORF">XAT740_LOCUS40431</name>
</gene>
<reference evidence="2" key="1">
    <citation type="submission" date="2021-02" db="EMBL/GenBank/DDBJ databases">
        <authorList>
            <person name="Nowell W R."/>
        </authorList>
    </citation>
    <scope>NUCLEOTIDE SEQUENCE</scope>
</reference>
<feature type="signal peptide" evidence="1">
    <location>
        <begin position="1"/>
        <end position="19"/>
    </location>
</feature>
<proteinExistence type="predicted"/>
<dbReference type="Proteomes" id="UP000663852">
    <property type="component" value="Unassembled WGS sequence"/>
</dbReference>
<comment type="caution">
    <text evidence="2">The sequence shown here is derived from an EMBL/GenBank/DDBJ whole genome shotgun (WGS) entry which is preliminary data.</text>
</comment>
<keyword evidence="4" id="KW-1185">Reference proteome</keyword>
<dbReference type="EMBL" id="CAJNOR010004598">
    <property type="protein sequence ID" value="CAF1514789.1"/>
    <property type="molecule type" value="Genomic_DNA"/>
</dbReference>
<evidence type="ECO:0000313" key="4">
    <source>
        <dbReference type="Proteomes" id="UP000663828"/>
    </source>
</evidence>
<dbReference type="Proteomes" id="UP000663828">
    <property type="component" value="Unassembled WGS sequence"/>
</dbReference>
<dbReference type="AlphaFoldDB" id="A0A813VZM5"/>
<accession>A0A813VZM5</accession>
<feature type="chain" id="PRO_5035598010" evidence="1">
    <location>
        <begin position="20"/>
        <end position="192"/>
    </location>
</feature>
<dbReference type="OrthoDB" id="10005530at2759"/>